<name>A0A6J6I4I9_9ZZZZ</name>
<dbReference type="AlphaFoldDB" id="A0A6J6I4I9"/>
<evidence type="ECO:0000313" key="3">
    <source>
        <dbReference type="EMBL" id="CAB4731408.1"/>
    </source>
</evidence>
<evidence type="ECO:0000256" key="1">
    <source>
        <dbReference type="SAM" id="Phobius"/>
    </source>
</evidence>
<keyword evidence="1" id="KW-1133">Transmembrane helix</keyword>
<keyword evidence="1" id="KW-0472">Membrane</keyword>
<sequence>MIIIENFDEYEDSDFEFNQEDRVPSKNLFARISGLGFLALILVLGTTFAANININSGANVEFGQGISATAACTNSSTITIKPASSFVNASGAGSMKFASLVVSGVPTTCQGAVFHFSAFNDTGTAALALFNTTNTDAAVFMKSDNTFVAIPGTTGISVSTLTSSSFSITFTTPVSDSKSVYKISVESTKGNCEQGISCSIGAKGPGGGVVFLTPASSGNTTGKYYEIAPADAVGTYALCGIQIVNGLGLNNAIGYGETNTISLNSNSNCNSSSNAAYVATHYTNNGYSDWFLPSYLELVAAKSNVLSNLTNVSASYLSSSENSGNSVWWVDFDASVSCGGGNWPGCTTYKNDASVPLRAVRTFSGLN</sequence>
<protein>
    <submittedName>
        <fullName evidence="2">Unannotated protein</fullName>
    </submittedName>
</protein>
<proteinExistence type="predicted"/>
<keyword evidence="1" id="KW-0812">Transmembrane</keyword>
<feature type="transmembrane region" description="Helical" evidence="1">
    <location>
        <begin position="28"/>
        <end position="50"/>
    </location>
</feature>
<evidence type="ECO:0000313" key="2">
    <source>
        <dbReference type="EMBL" id="CAB4620266.1"/>
    </source>
</evidence>
<accession>A0A6J6I4I9</accession>
<reference evidence="2" key="1">
    <citation type="submission" date="2020-05" db="EMBL/GenBank/DDBJ databases">
        <authorList>
            <person name="Chiriac C."/>
            <person name="Salcher M."/>
            <person name="Ghai R."/>
            <person name="Kavagutti S V."/>
        </authorList>
    </citation>
    <scope>NUCLEOTIDE SEQUENCE</scope>
</reference>
<organism evidence="2">
    <name type="scientific">freshwater metagenome</name>
    <dbReference type="NCBI Taxonomy" id="449393"/>
    <lineage>
        <taxon>unclassified sequences</taxon>
        <taxon>metagenomes</taxon>
        <taxon>ecological metagenomes</taxon>
    </lineage>
</organism>
<gene>
    <name evidence="2" type="ORF">UFOPK1863_01002</name>
    <name evidence="3" type="ORF">UFOPK2689_01198</name>
</gene>
<dbReference type="EMBL" id="CAEZUY010000125">
    <property type="protein sequence ID" value="CAB4620266.1"/>
    <property type="molecule type" value="Genomic_DNA"/>
</dbReference>
<dbReference type="EMBL" id="CAEZYL010000111">
    <property type="protein sequence ID" value="CAB4731408.1"/>
    <property type="molecule type" value="Genomic_DNA"/>
</dbReference>